<dbReference type="PATRIC" id="fig|991905.3.peg.1431"/>
<evidence type="ECO:0000256" key="2">
    <source>
        <dbReference type="ARBA" id="ARBA00023315"/>
    </source>
</evidence>
<dbReference type="PANTHER" id="PTHR43877">
    <property type="entry name" value="AMINOALKYLPHOSPHONATE N-ACETYLTRANSFERASE-RELATED-RELATED"/>
    <property type="match status" value="1"/>
</dbReference>
<dbReference type="GO" id="GO:0016747">
    <property type="term" value="F:acyltransferase activity, transferring groups other than amino-acyl groups"/>
    <property type="evidence" value="ECO:0007669"/>
    <property type="project" value="InterPro"/>
</dbReference>
<protein>
    <submittedName>
        <fullName evidence="4">Acetyltransferase, GNAT family</fullName>
    </submittedName>
</protein>
<sequence>MSCCRPHDATGAMTLKLRPARLSDTAPLTDILHRSKASWGYPADKMDQFRAEVRITPATIAAQSLTVAERDGRPVGFAGGEAKADHFYLHFLFVAPEHQRRGIGRLLLAAAEDRARVLGLARILLESDVNAVGFYTRHGFSVLSERDSTMAEGHRIPLMNYALPPMVRPLSGVDLRLAANQPWPFELANRPAIEAHWREAQRANPHLWNGRTLKLVDWTLAGGRLCGACVETSFAAFLAWRDWGCPDRAAWNAFGSALVRSRDGALLYGIMAPTTANAGLVYPPGGSLDLADLAADGSVDVLGSIARELAEETGLAAADAHAGALFAVLDGPRLSVARAFRFDRDADDLRAAMLRHSRASAEQELSDIVILREPADLPRANVPAFARALAGHVLAGHVLAEGPTDAAP</sequence>
<accession>F2J2C3</accession>
<feature type="domain" description="N-acetyltransferase" evidence="3">
    <location>
        <begin position="15"/>
        <end position="171"/>
    </location>
</feature>
<name>F2J2C3_POLGS</name>
<keyword evidence="5" id="KW-1185">Reference proteome</keyword>
<dbReference type="InterPro" id="IPR050832">
    <property type="entry name" value="Bact_Acetyltransf"/>
</dbReference>
<keyword evidence="1 4" id="KW-0808">Transferase</keyword>
<dbReference type="KEGG" id="pgv:SL003B_1391"/>
<dbReference type="InterPro" id="IPR016181">
    <property type="entry name" value="Acyl_CoA_acyltransferase"/>
</dbReference>
<dbReference type="PROSITE" id="PS51186">
    <property type="entry name" value="GNAT"/>
    <property type="match status" value="1"/>
</dbReference>
<proteinExistence type="predicted"/>
<evidence type="ECO:0000256" key="1">
    <source>
        <dbReference type="ARBA" id="ARBA00022679"/>
    </source>
</evidence>
<dbReference type="HOGENOM" id="CLU_727350_0_0_5"/>
<dbReference type="STRING" id="991905.SL003B_1391"/>
<dbReference type="InterPro" id="IPR015797">
    <property type="entry name" value="NUDIX_hydrolase-like_dom_sf"/>
</dbReference>
<organism evidence="4 5">
    <name type="scientific">Polymorphum gilvum (strain LMG 25793 / CGMCC 1.9160 / SL003B-26A1)</name>
    <dbReference type="NCBI Taxonomy" id="991905"/>
    <lineage>
        <taxon>Bacteria</taxon>
        <taxon>Pseudomonadati</taxon>
        <taxon>Pseudomonadota</taxon>
        <taxon>Alphaproteobacteria</taxon>
        <taxon>Rhodobacterales</taxon>
        <taxon>Paracoccaceae</taxon>
        <taxon>Polymorphum</taxon>
    </lineage>
</organism>
<dbReference type="SUPFAM" id="SSF55729">
    <property type="entry name" value="Acyl-CoA N-acyltransferases (Nat)"/>
    <property type="match status" value="1"/>
</dbReference>
<reference evidence="4 5" key="1">
    <citation type="journal article" date="2011" name="J. Bacteriol.">
        <title>Complete genome sequence of Polymorphum gilvum SL003B-26A1T, a crude oil-degrading bacterium from oil-polluted saline soil.</title>
        <authorList>
            <person name="Li S.G."/>
            <person name="Tang Y.Q."/>
            <person name="Nie Y."/>
            <person name="Cai M."/>
            <person name="Wu X.L."/>
        </authorList>
    </citation>
    <scope>NUCLEOTIDE SEQUENCE [LARGE SCALE GENOMIC DNA]</scope>
    <source>
        <strain evidence="5">LMG 25793 / CGMCC 1.9160 / SL003B-26A1</strain>
    </source>
</reference>
<evidence type="ECO:0000313" key="4">
    <source>
        <dbReference type="EMBL" id="ADZ69819.1"/>
    </source>
</evidence>
<gene>
    <name evidence="4" type="ordered locus">SL003B_1391</name>
</gene>
<dbReference type="Gene3D" id="3.40.630.30">
    <property type="match status" value="1"/>
</dbReference>
<dbReference type="InterPro" id="IPR000182">
    <property type="entry name" value="GNAT_dom"/>
</dbReference>
<dbReference type="CDD" id="cd04301">
    <property type="entry name" value="NAT_SF"/>
    <property type="match status" value="1"/>
</dbReference>
<dbReference type="Pfam" id="PF00583">
    <property type="entry name" value="Acetyltransf_1"/>
    <property type="match status" value="1"/>
</dbReference>
<dbReference type="AlphaFoldDB" id="F2J2C3"/>
<dbReference type="EMBL" id="CP002568">
    <property type="protein sequence ID" value="ADZ69819.1"/>
    <property type="molecule type" value="Genomic_DNA"/>
</dbReference>
<dbReference type="SUPFAM" id="SSF55811">
    <property type="entry name" value="Nudix"/>
    <property type="match status" value="1"/>
</dbReference>
<dbReference type="eggNOG" id="COG0456">
    <property type="taxonomic scope" value="Bacteria"/>
</dbReference>
<keyword evidence="2" id="KW-0012">Acyltransferase</keyword>
<evidence type="ECO:0000313" key="5">
    <source>
        <dbReference type="Proteomes" id="UP000008130"/>
    </source>
</evidence>
<evidence type="ECO:0000259" key="3">
    <source>
        <dbReference type="PROSITE" id="PS51186"/>
    </source>
</evidence>
<dbReference type="Proteomes" id="UP000008130">
    <property type="component" value="Chromosome"/>
</dbReference>